<reference evidence="5 6" key="2">
    <citation type="journal article" date="2008" name="Science">
        <title>Environmental genomics reveals a single-species ecosystem deep within Earth.</title>
        <authorList>
            <person name="Chivian D."/>
            <person name="Brodie E.L."/>
            <person name="Alm E.J."/>
            <person name="Culley D.E."/>
            <person name="Dehal P.S."/>
            <person name="Desantis T.Z."/>
            <person name="Gihring T.M."/>
            <person name="Lapidus A."/>
            <person name="Lin L.H."/>
            <person name="Lowry S.R."/>
            <person name="Moser D.P."/>
            <person name="Richardson P.M."/>
            <person name="Southam G."/>
            <person name="Wanger G."/>
            <person name="Pratt L.M."/>
            <person name="Andersen G.L."/>
            <person name="Hazen T.C."/>
            <person name="Brockman F.J."/>
            <person name="Arkin A.P."/>
            <person name="Onstott T.C."/>
        </authorList>
    </citation>
    <scope>NUCLEOTIDE SEQUENCE [LARGE SCALE GENOMIC DNA]</scope>
    <source>
        <strain evidence="5 6">MP104C</strain>
    </source>
</reference>
<dbReference type="GO" id="GO:0046872">
    <property type="term" value="F:metal ion binding"/>
    <property type="evidence" value="ECO:0007669"/>
    <property type="project" value="UniProtKB-KW"/>
</dbReference>
<keyword evidence="3" id="KW-0067">ATP-binding</keyword>
<feature type="binding site" evidence="3">
    <location>
        <begin position="53"/>
        <end position="55"/>
    </location>
    <ligand>
        <name>ATP</name>
        <dbReference type="ChEBI" id="CHEBI:30616"/>
    </ligand>
</feature>
<dbReference type="InterPro" id="IPR035107">
    <property type="entry name" value="tRNA_thiolation_TtcA_Ctu1"/>
</dbReference>
<dbReference type="SUPFAM" id="SSF52402">
    <property type="entry name" value="Adenine nucleotide alpha hydrolases-like"/>
    <property type="match status" value="1"/>
</dbReference>
<dbReference type="STRING" id="477974.Daud_1159"/>
<feature type="binding site" evidence="3">
    <location>
        <position position="157"/>
    </location>
    <ligand>
        <name>ATP</name>
        <dbReference type="ChEBI" id="CHEBI:30616"/>
    </ligand>
</feature>
<gene>
    <name evidence="5" type="ordered locus">Daud_1159</name>
</gene>
<evidence type="ECO:0000256" key="2">
    <source>
        <dbReference type="PIRSR" id="PIRSR004976-50"/>
    </source>
</evidence>
<keyword evidence="2" id="KW-0862">Zinc</keyword>
<dbReference type="GO" id="GO:0000049">
    <property type="term" value="F:tRNA binding"/>
    <property type="evidence" value="ECO:0007669"/>
    <property type="project" value="InterPro"/>
</dbReference>
<dbReference type="InterPro" id="IPR014729">
    <property type="entry name" value="Rossmann-like_a/b/a_fold"/>
</dbReference>
<keyword evidence="2" id="KW-0479">Metal-binding</keyword>
<evidence type="ECO:0000313" key="6">
    <source>
        <dbReference type="Proteomes" id="UP000008544"/>
    </source>
</evidence>
<dbReference type="GO" id="GO:0002143">
    <property type="term" value="P:tRNA wobble position uridine thiolation"/>
    <property type="evidence" value="ECO:0007669"/>
    <property type="project" value="TreeGrafter"/>
</dbReference>
<dbReference type="GO" id="GO:0002144">
    <property type="term" value="C:cytosolic tRNA wobble base thiouridylase complex"/>
    <property type="evidence" value="ECO:0007669"/>
    <property type="project" value="TreeGrafter"/>
</dbReference>
<dbReference type="PANTHER" id="PTHR11807:SF27">
    <property type="entry name" value="TRNA-5-METHYLURIDINE(54) 2-SULFURTRANSFERASE"/>
    <property type="match status" value="1"/>
</dbReference>
<keyword evidence="1" id="KW-0808">Transferase</keyword>
<evidence type="ECO:0000256" key="1">
    <source>
        <dbReference type="ARBA" id="ARBA00022679"/>
    </source>
</evidence>
<feature type="binding site" evidence="2">
    <location>
        <position position="276"/>
    </location>
    <ligand>
        <name>Zn(2+)</name>
        <dbReference type="ChEBI" id="CHEBI:29105"/>
        <label>2</label>
    </ligand>
</feature>
<dbReference type="PIRSF" id="PIRSF004976">
    <property type="entry name" value="ATPase_YdaO"/>
    <property type="match status" value="1"/>
</dbReference>
<feature type="binding site" evidence="3">
    <location>
        <position position="59"/>
    </location>
    <ligand>
        <name>ATP</name>
        <dbReference type="ChEBI" id="CHEBI:30616"/>
    </ligand>
</feature>
<dbReference type="NCBIfam" id="TIGR00269">
    <property type="entry name" value="TIGR00269 family protein"/>
    <property type="match status" value="1"/>
</dbReference>
<dbReference type="eggNOG" id="COG0037">
    <property type="taxonomic scope" value="Bacteria"/>
</dbReference>
<dbReference type="RefSeq" id="WP_012302256.1">
    <property type="nucleotide sequence ID" value="NC_010424.1"/>
</dbReference>
<name>B1I449_DESAP</name>
<feature type="binding site" evidence="2">
    <location>
        <position position="3"/>
    </location>
    <ligand>
        <name>Zn(2+)</name>
        <dbReference type="ChEBI" id="CHEBI:29105"/>
        <label>1</label>
    </ligand>
</feature>
<dbReference type="HOGENOM" id="CLU_026481_1_1_9"/>
<dbReference type="OrthoDB" id="9801054at2"/>
<feature type="binding site" evidence="2">
    <location>
        <position position="6"/>
    </location>
    <ligand>
        <name>Zn(2+)</name>
        <dbReference type="ChEBI" id="CHEBI:29105"/>
        <label>1</label>
    </ligand>
</feature>
<evidence type="ECO:0000256" key="3">
    <source>
        <dbReference type="PIRSR" id="PIRSR004976-51"/>
    </source>
</evidence>
<dbReference type="InterPro" id="IPR011063">
    <property type="entry name" value="TilS/TtcA_N"/>
</dbReference>
<dbReference type="Proteomes" id="UP000008544">
    <property type="component" value="Chromosome"/>
</dbReference>
<feature type="binding site" evidence="3">
    <location>
        <position position="162"/>
    </location>
    <ligand>
        <name>ATP</name>
        <dbReference type="ChEBI" id="CHEBI:30616"/>
    </ligand>
</feature>
<dbReference type="GO" id="GO:0005524">
    <property type="term" value="F:ATP binding"/>
    <property type="evidence" value="ECO:0007669"/>
    <property type="project" value="UniProtKB-KW"/>
</dbReference>
<keyword evidence="6" id="KW-1185">Reference proteome</keyword>
<organism evidence="5 6">
    <name type="scientific">Desulforudis audaxviator (strain MP104C)</name>
    <dbReference type="NCBI Taxonomy" id="477974"/>
    <lineage>
        <taxon>Bacteria</taxon>
        <taxon>Bacillati</taxon>
        <taxon>Bacillota</taxon>
        <taxon>Clostridia</taxon>
        <taxon>Thermoanaerobacterales</taxon>
        <taxon>Candidatus Desulforudaceae</taxon>
        <taxon>Candidatus Desulforudis</taxon>
    </lineage>
</organism>
<feature type="binding site" evidence="3">
    <location>
        <position position="79"/>
    </location>
    <ligand>
        <name>ATP</name>
        <dbReference type="ChEBI" id="CHEBI:30616"/>
    </ligand>
</feature>
<feature type="binding site" evidence="2">
    <location>
        <position position="288"/>
    </location>
    <ligand>
        <name>Zn(2+)</name>
        <dbReference type="ChEBI" id="CHEBI:29105"/>
        <label>2</label>
    </ligand>
</feature>
<accession>B1I449</accession>
<sequence length="297" mass="32931">MKCKVCRGPALAGFPAHNANFCAEHLDQFFLRQVEKTIRRYQMLQPGERVLVAVSGGKDSLTVADVLDRLGYAVRGVHVDLGIDDNGFSSESTALCREFFTARGLPLEIYSLKERFGRSIKDVGRRFNRFCSICGMTKRHVMNARAVEQGLDALATGHNLDDLSAALFANLMRWDRRYLAKGLPSLPPEGGFCRKIKPLALLSEKEIATYAAVRDIRMVTATCPYSREAKFKRYKELLAAVEHQSPGTKRSFYEGYVKTASVFQVGGQAAPALGPCAVCGMPTTVEVCTFCKLWRST</sequence>
<dbReference type="AlphaFoldDB" id="B1I449"/>
<dbReference type="KEGG" id="dau:Daud_1159"/>
<dbReference type="Gene3D" id="3.40.50.620">
    <property type="entry name" value="HUPs"/>
    <property type="match status" value="1"/>
</dbReference>
<dbReference type="Pfam" id="PF01171">
    <property type="entry name" value="ATP_bind_3"/>
    <property type="match status" value="1"/>
</dbReference>
<feature type="domain" description="tRNA(Ile)-lysidine/2-thiocytidine synthase N-terminal" evidence="4">
    <location>
        <begin position="50"/>
        <end position="219"/>
    </location>
</feature>
<protein>
    <submittedName>
        <fullName evidence="5">PP-loop domain protein</fullName>
    </submittedName>
</protein>
<evidence type="ECO:0000313" key="5">
    <source>
        <dbReference type="EMBL" id="ACA59670.1"/>
    </source>
</evidence>
<evidence type="ECO:0000259" key="4">
    <source>
        <dbReference type="Pfam" id="PF01171"/>
    </source>
</evidence>
<dbReference type="PANTHER" id="PTHR11807">
    <property type="entry name" value="ATPASES OF THE PP SUPERFAMILY-RELATED"/>
    <property type="match status" value="1"/>
</dbReference>
<dbReference type="InterPro" id="IPR000541">
    <property type="entry name" value="Ncs6/Tuc1/Ctu1"/>
</dbReference>
<reference evidence="6" key="1">
    <citation type="submission" date="2007-10" db="EMBL/GenBank/DDBJ databases">
        <title>Complete sequence of chromosome of Desulforudis audaxviator MP104C.</title>
        <authorList>
            <person name="Copeland A."/>
            <person name="Lucas S."/>
            <person name="Lapidus A."/>
            <person name="Barry K."/>
            <person name="Glavina del Rio T."/>
            <person name="Dalin E."/>
            <person name="Tice H."/>
            <person name="Bruce D."/>
            <person name="Pitluck S."/>
            <person name="Lowry S.R."/>
            <person name="Larimer F."/>
            <person name="Land M.L."/>
            <person name="Hauser L."/>
            <person name="Kyrpides N."/>
            <person name="Ivanova N.N."/>
            <person name="Richardson P."/>
        </authorList>
    </citation>
    <scope>NUCLEOTIDE SEQUENCE [LARGE SCALE GENOMIC DNA]</scope>
    <source>
        <strain evidence="6">MP104C</strain>
    </source>
</reference>
<feature type="binding site" evidence="2">
    <location>
        <position position="25"/>
    </location>
    <ligand>
        <name>Zn(2+)</name>
        <dbReference type="ChEBI" id="CHEBI:29105"/>
        <label>1</label>
    </ligand>
</feature>
<keyword evidence="3" id="KW-0547">Nucleotide-binding</keyword>
<proteinExistence type="predicted"/>
<feature type="binding site" evidence="2">
    <location>
        <position position="279"/>
    </location>
    <ligand>
        <name>Zn(2+)</name>
        <dbReference type="ChEBI" id="CHEBI:29105"/>
        <label>2</label>
    </ligand>
</feature>
<feature type="binding site" evidence="2">
    <location>
        <position position="22"/>
    </location>
    <ligand>
        <name>Zn(2+)</name>
        <dbReference type="ChEBI" id="CHEBI:29105"/>
        <label>1</label>
    </ligand>
</feature>
<dbReference type="GO" id="GO:0016740">
    <property type="term" value="F:transferase activity"/>
    <property type="evidence" value="ECO:0007669"/>
    <property type="project" value="UniProtKB-KW"/>
</dbReference>
<dbReference type="EMBL" id="CP000860">
    <property type="protein sequence ID" value="ACA59670.1"/>
    <property type="molecule type" value="Genomic_DNA"/>
</dbReference>
<feature type="binding site" evidence="2">
    <location>
        <position position="291"/>
    </location>
    <ligand>
        <name>Zn(2+)</name>
        <dbReference type="ChEBI" id="CHEBI:29105"/>
        <label>2</label>
    </ligand>
</feature>